<dbReference type="Pfam" id="PF15594">
    <property type="entry name" value="Imm50"/>
    <property type="match status" value="1"/>
</dbReference>
<proteinExistence type="predicted"/>
<dbReference type="AlphaFoldDB" id="A0AAU8E6X8"/>
<dbReference type="RefSeq" id="WP_339556863.1">
    <property type="nucleotide sequence ID" value="NZ_CP159258.1"/>
</dbReference>
<sequence length="131" mass="14819">MKYWNDFEGSVFFNMVFSRLVEIDEVKLFSLSVDNNASVLTLAFNIKELPDRPPLKWKEFNSCRIGVSCSEVSDLSVKNIPTTSLLKVKIEPHGSRFRISVGAADSIIEFTAAYLRLHDPSVYVALDDIED</sequence>
<dbReference type="EMBL" id="CP159258">
    <property type="protein sequence ID" value="XCG75430.1"/>
    <property type="molecule type" value="Genomic_DNA"/>
</dbReference>
<dbReference type="InterPro" id="IPR028957">
    <property type="entry name" value="Imm50"/>
</dbReference>
<reference evidence="1" key="1">
    <citation type="submission" date="2024-06" db="EMBL/GenBank/DDBJ databases">
        <title>The Caenorhabditis elegans bacterial microbiome influences microsporidia infection through nutrient limitation and inhibiting parasite invasion.</title>
        <authorList>
            <person name="Tamim El Jarkass H."/>
            <person name="Castelblanco S."/>
            <person name="Kaur M."/>
            <person name="Wan Y.C."/>
            <person name="Ellis A.E."/>
            <person name="Sheldon R.D."/>
            <person name="Lien E.C."/>
            <person name="Burton N.O."/>
            <person name="Wright G.D."/>
            <person name="Reinke A.W."/>
        </authorList>
    </citation>
    <scope>NUCLEOTIDE SEQUENCE</scope>
    <source>
        <strain evidence="1">MYb327</strain>
    </source>
</reference>
<gene>
    <name evidence="1" type="ORF">ABVN21_04930</name>
</gene>
<evidence type="ECO:0000313" key="1">
    <source>
        <dbReference type="EMBL" id="XCG75430.1"/>
    </source>
</evidence>
<name>A0AAU8E6X8_9PSED</name>
<protein>
    <submittedName>
        <fullName evidence="1">Imm50 family immunity protein</fullName>
    </submittedName>
</protein>
<accession>A0AAU8E6X8</accession>
<organism evidence="1">
    <name type="scientific">Pseudomonas sp. MYb327</name>
    <dbReference type="NCBI Taxonomy" id="2745230"/>
    <lineage>
        <taxon>Bacteria</taxon>
        <taxon>Pseudomonadati</taxon>
        <taxon>Pseudomonadota</taxon>
        <taxon>Gammaproteobacteria</taxon>
        <taxon>Pseudomonadales</taxon>
        <taxon>Pseudomonadaceae</taxon>
        <taxon>Pseudomonas</taxon>
    </lineage>
</organism>